<sequence length="161" mass="17784">MSYVPVVVGTNSNDFTDGSLFDSSSKNASNDEPQPSSDAGKKDDEGVSQESGCDDKERPKNKPDMFSLGDNATLEATHVDFFGDETEVDMSNITTTYPVPSTPNTRIHKDYSLDHVIGDVQFGVQTRKMTRTTNEQGFISTVYEEKTYENLQNCLFACLLS</sequence>
<name>A0ABQ5BNN9_9ASTR</name>
<feature type="compositionally biased region" description="Polar residues" evidence="1">
    <location>
        <begin position="9"/>
        <end position="37"/>
    </location>
</feature>
<reference evidence="2" key="1">
    <citation type="journal article" date="2022" name="Int. J. Mol. Sci.">
        <title>Draft Genome of Tanacetum Coccineum: Genomic Comparison of Closely Related Tanacetum-Family Plants.</title>
        <authorList>
            <person name="Yamashiro T."/>
            <person name="Shiraishi A."/>
            <person name="Nakayama K."/>
            <person name="Satake H."/>
        </authorList>
    </citation>
    <scope>NUCLEOTIDE SEQUENCE</scope>
</reference>
<evidence type="ECO:0000313" key="2">
    <source>
        <dbReference type="EMBL" id="GJT15168.1"/>
    </source>
</evidence>
<reference evidence="2" key="2">
    <citation type="submission" date="2022-01" db="EMBL/GenBank/DDBJ databases">
        <authorList>
            <person name="Yamashiro T."/>
            <person name="Shiraishi A."/>
            <person name="Satake H."/>
            <person name="Nakayama K."/>
        </authorList>
    </citation>
    <scope>NUCLEOTIDE SEQUENCE</scope>
</reference>
<gene>
    <name evidence="2" type="ORF">Tco_0873874</name>
</gene>
<dbReference type="EMBL" id="BQNB010013375">
    <property type="protein sequence ID" value="GJT15168.1"/>
    <property type="molecule type" value="Genomic_DNA"/>
</dbReference>
<comment type="caution">
    <text evidence="2">The sequence shown here is derived from an EMBL/GenBank/DDBJ whole genome shotgun (WGS) entry which is preliminary data.</text>
</comment>
<proteinExistence type="predicted"/>
<protein>
    <submittedName>
        <fullName evidence="2">Uncharacterized protein</fullName>
    </submittedName>
</protein>
<feature type="region of interest" description="Disordered" evidence="1">
    <location>
        <begin position="1"/>
        <end position="69"/>
    </location>
</feature>
<evidence type="ECO:0000313" key="3">
    <source>
        <dbReference type="Proteomes" id="UP001151760"/>
    </source>
</evidence>
<dbReference type="Proteomes" id="UP001151760">
    <property type="component" value="Unassembled WGS sequence"/>
</dbReference>
<accession>A0ABQ5BNN9</accession>
<feature type="compositionally biased region" description="Basic and acidic residues" evidence="1">
    <location>
        <begin position="53"/>
        <end position="63"/>
    </location>
</feature>
<keyword evidence="3" id="KW-1185">Reference proteome</keyword>
<evidence type="ECO:0000256" key="1">
    <source>
        <dbReference type="SAM" id="MobiDB-lite"/>
    </source>
</evidence>
<organism evidence="2 3">
    <name type="scientific">Tanacetum coccineum</name>
    <dbReference type="NCBI Taxonomy" id="301880"/>
    <lineage>
        <taxon>Eukaryota</taxon>
        <taxon>Viridiplantae</taxon>
        <taxon>Streptophyta</taxon>
        <taxon>Embryophyta</taxon>
        <taxon>Tracheophyta</taxon>
        <taxon>Spermatophyta</taxon>
        <taxon>Magnoliopsida</taxon>
        <taxon>eudicotyledons</taxon>
        <taxon>Gunneridae</taxon>
        <taxon>Pentapetalae</taxon>
        <taxon>asterids</taxon>
        <taxon>campanulids</taxon>
        <taxon>Asterales</taxon>
        <taxon>Asteraceae</taxon>
        <taxon>Asteroideae</taxon>
        <taxon>Anthemideae</taxon>
        <taxon>Anthemidinae</taxon>
        <taxon>Tanacetum</taxon>
    </lineage>
</organism>